<reference evidence="1" key="1">
    <citation type="submission" date="2021-01" db="EMBL/GenBank/DDBJ databases">
        <authorList>
            <person name="Corre E."/>
            <person name="Pelletier E."/>
            <person name="Niang G."/>
            <person name="Scheremetjew M."/>
            <person name="Finn R."/>
            <person name="Kale V."/>
            <person name="Holt S."/>
            <person name="Cochrane G."/>
            <person name="Meng A."/>
            <person name="Brown T."/>
            <person name="Cohen L."/>
        </authorList>
    </citation>
    <scope>NUCLEOTIDE SEQUENCE</scope>
    <source>
        <strain evidence="1">CCMP1594</strain>
    </source>
</reference>
<accession>A0A7S4D1D7</accession>
<name>A0A7S4D1D7_9EUGL</name>
<evidence type="ECO:0000313" key="1">
    <source>
        <dbReference type="EMBL" id="CAE0813059.1"/>
    </source>
</evidence>
<protein>
    <submittedName>
        <fullName evidence="1">Uncharacterized protein</fullName>
    </submittedName>
</protein>
<gene>
    <name evidence="1" type="ORF">EGYM00163_LOCUS24210</name>
</gene>
<proteinExistence type="predicted"/>
<dbReference type="AlphaFoldDB" id="A0A7S4D1D7"/>
<organism evidence="1">
    <name type="scientific">Eutreptiella gymnastica</name>
    <dbReference type="NCBI Taxonomy" id="73025"/>
    <lineage>
        <taxon>Eukaryota</taxon>
        <taxon>Discoba</taxon>
        <taxon>Euglenozoa</taxon>
        <taxon>Euglenida</taxon>
        <taxon>Spirocuta</taxon>
        <taxon>Euglenophyceae</taxon>
        <taxon>Eutreptiales</taxon>
        <taxon>Eutreptiaceae</taxon>
        <taxon>Eutreptiella</taxon>
    </lineage>
</organism>
<sequence length="124" mass="14028">MVLVVYSSAYSVPRRSEGLLRLFWYAVRMDANCASVTVCARQVPNVALPVVCARRLNENMGLVDRRTFGFPSTSRHVLHPYSPPEHCMRNPCEIEIMYFSLLFLGAPFTVFHPSSGNSQIGYQQ</sequence>
<dbReference type="EMBL" id="HBJA01068869">
    <property type="protein sequence ID" value="CAE0813059.1"/>
    <property type="molecule type" value="Transcribed_RNA"/>
</dbReference>